<feature type="transmembrane region" description="Helical" evidence="1">
    <location>
        <begin position="219"/>
        <end position="247"/>
    </location>
</feature>
<keyword evidence="1" id="KW-1133">Transmembrane helix</keyword>
<protein>
    <submittedName>
        <fullName evidence="2">Uncharacterized protein</fullName>
    </submittedName>
</protein>
<feature type="transmembrane region" description="Helical" evidence="1">
    <location>
        <begin position="51"/>
        <end position="69"/>
    </location>
</feature>
<keyword evidence="1" id="KW-0472">Membrane</keyword>
<proteinExistence type="predicted"/>
<feature type="transmembrane region" description="Helical" evidence="1">
    <location>
        <begin position="20"/>
        <end position="39"/>
    </location>
</feature>
<reference evidence="2" key="1">
    <citation type="journal article" date="2019" name="Environ. Microbiol.">
        <title>Fungal ecological strategies reflected in gene transcription - a case study of two litter decomposers.</title>
        <authorList>
            <person name="Barbi F."/>
            <person name="Kohler A."/>
            <person name="Barry K."/>
            <person name="Baskaran P."/>
            <person name="Daum C."/>
            <person name="Fauchery L."/>
            <person name="Ihrmark K."/>
            <person name="Kuo A."/>
            <person name="LaButti K."/>
            <person name="Lipzen A."/>
            <person name="Morin E."/>
            <person name="Grigoriev I.V."/>
            <person name="Henrissat B."/>
            <person name="Lindahl B."/>
            <person name="Martin F."/>
        </authorList>
    </citation>
    <scope>NUCLEOTIDE SEQUENCE</scope>
    <source>
        <strain evidence="2">JB14</strain>
    </source>
</reference>
<organism evidence="2 3">
    <name type="scientific">Gymnopus androsaceus JB14</name>
    <dbReference type="NCBI Taxonomy" id="1447944"/>
    <lineage>
        <taxon>Eukaryota</taxon>
        <taxon>Fungi</taxon>
        <taxon>Dikarya</taxon>
        <taxon>Basidiomycota</taxon>
        <taxon>Agaricomycotina</taxon>
        <taxon>Agaricomycetes</taxon>
        <taxon>Agaricomycetidae</taxon>
        <taxon>Agaricales</taxon>
        <taxon>Marasmiineae</taxon>
        <taxon>Omphalotaceae</taxon>
        <taxon>Gymnopus</taxon>
    </lineage>
</organism>
<feature type="transmembrane region" description="Helical" evidence="1">
    <location>
        <begin position="179"/>
        <end position="198"/>
    </location>
</feature>
<keyword evidence="3" id="KW-1185">Reference proteome</keyword>
<dbReference type="Proteomes" id="UP000799118">
    <property type="component" value="Unassembled WGS sequence"/>
</dbReference>
<dbReference type="OrthoDB" id="2332199at2759"/>
<feature type="transmembrane region" description="Helical" evidence="1">
    <location>
        <begin position="139"/>
        <end position="159"/>
    </location>
</feature>
<sequence length="392" mass="43648">MLSHLSCSSPRVTDVTFRFAGFVTLVVAVALQIQIFLMSGSTTRAYSANPYLLYVAFVGQILLQIWWLLCTPLAQASIVSDEEIAKEDAEPLLEPSAEMVATPTEPKTEPSQGLSSYIPTYIVGNLCISIWAAACHRHYFSLAQIILVFAITLQLYNMLCTLTNEYRNEQDEDTSTMPRMTLIVSKVFTGTCIMYLWMTWGTIDIEISPTVEQQIHSGIVFVLLTVASGSDPTTGLVFIYVLLSLFFGPHQNSGWHTFFLIQSGVQAALLVVEPISTKLNEKLNMYDISSSKTRLPIAIGNDDENSSLLAPLAFQDELESASDVEDTIPMVPLRSQCLVEESGQVQEDICLPKNPYLLWTLTTRIPKTATMSSRKLLRSHRLPFLRPFSVGR</sequence>
<evidence type="ECO:0000256" key="1">
    <source>
        <dbReference type="SAM" id="Phobius"/>
    </source>
</evidence>
<dbReference type="EMBL" id="ML769451">
    <property type="protein sequence ID" value="KAE9400997.1"/>
    <property type="molecule type" value="Genomic_DNA"/>
</dbReference>
<accession>A0A6A4HVP9</accession>
<feature type="transmembrane region" description="Helical" evidence="1">
    <location>
        <begin position="114"/>
        <end position="132"/>
    </location>
</feature>
<name>A0A6A4HVP9_9AGAR</name>
<dbReference type="AlphaFoldDB" id="A0A6A4HVP9"/>
<evidence type="ECO:0000313" key="3">
    <source>
        <dbReference type="Proteomes" id="UP000799118"/>
    </source>
</evidence>
<keyword evidence="1" id="KW-0812">Transmembrane</keyword>
<evidence type="ECO:0000313" key="2">
    <source>
        <dbReference type="EMBL" id="KAE9400997.1"/>
    </source>
</evidence>
<gene>
    <name evidence="2" type="ORF">BT96DRAFT_621023</name>
</gene>